<evidence type="ECO:0000313" key="1">
    <source>
        <dbReference type="EMBL" id="NLR93923.1"/>
    </source>
</evidence>
<accession>A0A7X8SPG5</accession>
<organism evidence="1 2">
    <name type="scientific">Flammeovirga agarivorans</name>
    <dbReference type="NCBI Taxonomy" id="2726742"/>
    <lineage>
        <taxon>Bacteria</taxon>
        <taxon>Pseudomonadati</taxon>
        <taxon>Bacteroidota</taxon>
        <taxon>Cytophagia</taxon>
        <taxon>Cytophagales</taxon>
        <taxon>Flammeovirgaceae</taxon>
        <taxon>Flammeovirga</taxon>
    </lineage>
</organism>
<name>A0A7X8SPG5_9BACT</name>
<dbReference type="EMBL" id="JABAIL010000008">
    <property type="protein sequence ID" value="NLR93923.1"/>
    <property type="molecule type" value="Genomic_DNA"/>
</dbReference>
<sequence length="148" mass="17348">MEKIQQNTKTELLTTDFWSVYRLDSWYFIQWKDAGSEMNDEEFMDHISSFAKLVETDGVNNRISGFVVDTRAYHYVMNLDVQKWHDDVIVPKYIASGITKIAFCLSGDLIRDLSIEQTFDEDKAQSGEIQIQYFQDLRKATAWVEGWK</sequence>
<reference evidence="1 2" key="1">
    <citation type="submission" date="2020-04" db="EMBL/GenBank/DDBJ databases">
        <title>Flammeovirga sp. SR4, a novel species isolated from seawater.</title>
        <authorList>
            <person name="Wang X."/>
        </authorList>
    </citation>
    <scope>NUCLEOTIDE SEQUENCE [LARGE SCALE GENOMIC DNA]</scope>
    <source>
        <strain evidence="1 2">SR4</strain>
    </source>
</reference>
<protein>
    <recommendedName>
        <fullName evidence="3">STAS/SEC14 domain-containing protein</fullName>
    </recommendedName>
</protein>
<comment type="caution">
    <text evidence="1">The sequence shown here is derived from an EMBL/GenBank/DDBJ whole genome shotgun (WGS) entry which is preliminary data.</text>
</comment>
<gene>
    <name evidence="1" type="ORF">HGP29_22165</name>
</gene>
<keyword evidence="2" id="KW-1185">Reference proteome</keyword>
<evidence type="ECO:0000313" key="2">
    <source>
        <dbReference type="Proteomes" id="UP000585050"/>
    </source>
</evidence>
<dbReference type="AlphaFoldDB" id="A0A7X8SPG5"/>
<dbReference type="Proteomes" id="UP000585050">
    <property type="component" value="Unassembled WGS sequence"/>
</dbReference>
<evidence type="ECO:0008006" key="3">
    <source>
        <dbReference type="Google" id="ProtNLM"/>
    </source>
</evidence>
<dbReference type="RefSeq" id="WP_168884629.1">
    <property type="nucleotide sequence ID" value="NZ_JABAIL010000008.1"/>
</dbReference>
<proteinExistence type="predicted"/>